<keyword evidence="5 7" id="KW-0067">ATP-binding</keyword>
<keyword evidence="6 7" id="KW-0496">Mitochondrion</keyword>
<evidence type="ECO:0000313" key="10">
    <source>
        <dbReference type="EMBL" id="KND02234.1"/>
    </source>
</evidence>
<reference evidence="10 11" key="1">
    <citation type="submission" date="2009-08" db="EMBL/GenBank/DDBJ databases">
        <title>The Genome Sequence of Spizellomyces punctatus strain DAOM BR117.</title>
        <authorList>
            <consortium name="The Broad Institute Genome Sequencing Platform"/>
            <person name="Russ C."/>
            <person name="Cuomo C."/>
            <person name="Shea T."/>
            <person name="Young S.K."/>
            <person name="Zeng Q."/>
            <person name="Koehrsen M."/>
            <person name="Haas B."/>
            <person name="Borodovsky M."/>
            <person name="Guigo R."/>
            <person name="Alvarado L."/>
            <person name="Berlin A."/>
            <person name="Bochicchio J."/>
            <person name="Borenstein D."/>
            <person name="Chapman S."/>
            <person name="Chen Z."/>
            <person name="Engels R."/>
            <person name="Freedman E."/>
            <person name="Gellesch M."/>
            <person name="Goldberg J."/>
            <person name="Griggs A."/>
            <person name="Gujja S."/>
            <person name="Heiman D."/>
            <person name="Hepburn T."/>
            <person name="Howarth C."/>
            <person name="Jen D."/>
            <person name="Larson L."/>
            <person name="Lewis B."/>
            <person name="Mehta T."/>
            <person name="Park D."/>
            <person name="Pearson M."/>
            <person name="Roberts A."/>
            <person name="Saif S."/>
            <person name="Shenoy N."/>
            <person name="Sisk P."/>
            <person name="Stolte C."/>
            <person name="Sykes S."/>
            <person name="Thomson T."/>
            <person name="Walk T."/>
            <person name="White J."/>
            <person name="Yandava C."/>
            <person name="Burger G."/>
            <person name="Gray M.W."/>
            <person name="Holland P.W.H."/>
            <person name="King N."/>
            <person name="Lang F.B.F."/>
            <person name="Roger A.J."/>
            <person name="Ruiz-Trillo I."/>
            <person name="Lander E."/>
            <person name="Nusbaum C."/>
        </authorList>
    </citation>
    <scope>NUCLEOTIDE SEQUENCE [LARGE SCALE GENOMIC DNA]</scope>
    <source>
        <strain evidence="10 11">DAOM BR117</strain>
    </source>
</reference>
<dbReference type="PANTHER" id="PTHR11947:SF25">
    <property type="entry name" value="[PYRUVATE DEHYDROGENASE (ACETYL-TRANSFERRING)] KINASE 2, MITOCHONDRIAL"/>
    <property type="match status" value="1"/>
</dbReference>
<dbReference type="Gene3D" id="1.20.140.20">
    <property type="entry name" value="Alpha-ketoacid/pyruvate dehydrogenase kinase, N-terminal domain"/>
    <property type="match status" value="1"/>
</dbReference>
<evidence type="ECO:0000256" key="3">
    <source>
        <dbReference type="ARBA" id="ARBA00022741"/>
    </source>
</evidence>
<dbReference type="EC" id="2.7.11.-" evidence="7"/>
<dbReference type="Pfam" id="PF10436">
    <property type="entry name" value="BCDHK_Adom3"/>
    <property type="match status" value="1"/>
</dbReference>
<dbReference type="GO" id="GO:0005759">
    <property type="term" value="C:mitochondrial matrix"/>
    <property type="evidence" value="ECO:0007669"/>
    <property type="project" value="UniProtKB-SubCell"/>
</dbReference>
<dbReference type="InParanoid" id="A0A0L0HN38"/>
<name>A0A0L0HN38_SPIPD</name>
<dbReference type="RefSeq" id="XP_016610273.1">
    <property type="nucleotide sequence ID" value="XM_016751001.1"/>
</dbReference>
<dbReference type="VEuPathDB" id="FungiDB:SPPG_02716"/>
<evidence type="ECO:0000256" key="6">
    <source>
        <dbReference type="ARBA" id="ARBA00023128"/>
    </source>
</evidence>
<dbReference type="SUPFAM" id="SSF55874">
    <property type="entry name" value="ATPase domain of HSP90 chaperone/DNA topoisomerase II/histidine kinase"/>
    <property type="match status" value="2"/>
</dbReference>
<dbReference type="GO" id="GO:0005524">
    <property type="term" value="F:ATP binding"/>
    <property type="evidence" value="ECO:0007669"/>
    <property type="project" value="UniProtKB-UniRule"/>
</dbReference>
<feature type="compositionally biased region" description="Low complexity" evidence="8">
    <location>
        <begin position="350"/>
        <end position="365"/>
    </location>
</feature>
<dbReference type="InterPro" id="IPR036784">
    <property type="entry name" value="AK/P_DHK_N_sf"/>
</dbReference>
<keyword evidence="11" id="KW-1185">Reference proteome</keyword>
<evidence type="ECO:0000256" key="4">
    <source>
        <dbReference type="ARBA" id="ARBA00022777"/>
    </source>
</evidence>
<evidence type="ECO:0000313" key="11">
    <source>
        <dbReference type="Proteomes" id="UP000053201"/>
    </source>
</evidence>
<dbReference type="InterPro" id="IPR036890">
    <property type="entry name" value="HATPase_C_sf"/>
</dbReference>
<organism evidence="10 11">
    <name type="scientific">Spizellomyces punctatus (strain DAOM BR117)</name>
    <dbReference type="NCBI Taxonomy" id="645134"/>
    <lineage>
        <taxon>Eukaryota</taxon>
        <taxon>Fungi</taxon>
        <taxon>Fungi incertae sedis</taxon>
        <taxon>Chytridiomycota</taxon>
        <taxon>Chytridiomycota incertae sedis</taxon>
        <taxon>Chytridiomycetes</taxon>
        <taxon>Spizellomycetales</taxon>
        <taxon>Spizellomycetaceae</taxon>
        <taxon>Spizellomyces</taxon>
    </lineage>
</organism>
<evidence type="ECO:0000256" key="7">
    <source>
        <dbReference type="RuleBase" id="RU366032"/>
    </source>
</evidence>
<keyword evidence="2 7" id="KW-0808">Transferase</keyword>
<dbReference type="InterPro" id="IPR039028">
    <property type="entry name" value="BCKD/PDK"/>
</dbReference>
<dbReference type="GeneID" id="27686283"/>
<dbReference type="PANTHER" id="PTHR11947">
    <property type="entry name" value="PYRUVATE DEHYDROGENASE KINASE"/>
    <property type="match status" value="1"/>
</dbReference>
<accession>A0A0L0HN38</accession>
<dbReference type="STRING" id="645134.A0A0L0HN38"/>
<comment type="subcellular location">
    <subcellularLocation>
        <location evidence="7">Mitochondrion matrix</location>
    </subcellularLocation>
</comment>
<dbReference type="Gene3D" id="3.30.565.10">
    <property type="entry name" value="Histidine kinase-like ATPase, C-terminal domain"/>
    <property type="match status" value="1"/>
</dbReference>
<dbReference type="SUPFAM" id="SSF69012">
    <property type="entry name" value="alpha-ketoacid dehydrogenase kinase, N-terminal domain"/>
    <property type="match status" value="1"/>
</dbReference>
<feature type="compositionally biased region" description="Basic and acidic residues" evidence="8">
    <location>
        <begin position="292"/>
        <end position="306"/>
    </location>
</feature>
<comment type="similarity">
    <text evidence="1 7">Belongs to the PDK/BCKDK protein kinase family.</text>
</comment>
<dbReference type="AlphaFoldDB" id="A0A0L0HN38"/>
<evidence type="ECO:0000259" key="9">
    <source>
        <dbReference type="Pfam" id="PF10436"/>
    </source>
</evidence>
<dbReference type="eggNOG" id="KOG0787">
    <property type="taxonomic scope" value="Eukaryota"/>
</dbReference>
<dbReference type="Proteomes" id="UP000053201">
    <property type="component" value="Unassembled WGS sequence"/>
</dbReference>
<protein>
    <recommendedName>
        <fullName evidence="7">Protein-serine/threonine kinase</fullName>
        <ecNumber evidence="7">2.7.11.-</ecNumber>
    </recommendedName>
</protein>
<evidence type="ECO:0000256" key="1">
    <source>
        <dbReference type="ARBA" id="ARBA00006155"/>
    </source>
</evidence>
<evidence type="ECO:0000256" key="8">
    <source>
        <dbReference type="SAM" id="MobiDB-lite"/>
    </source>
</evidence>
<dbReference type="InterPro" id="IPR018955">
    <property type="entry name" value="BCDHK/PDK_N"/>
</dbReference>
<sequence length="491" mass="55105">MLDKTPHAFLLGRRCPCAASKQNVSSPRRRRYTSQPNFYHNRILEQYASQETKRVTLRQLTVFGRTLTEEKLLKSANYVRAELPVRLAHRIFDFQHLPFIVGTNPHIEHIYKLYWEAFETFRSIPQITTLEQNREFCDTVEHMLDTHLVAIPRLAMGVAESGVHLAAREADRFMNEMLRSRIGRRVLAEQHITLSAVFDGRESQEPHYIGIVNTRCRAQDVVQRCSNLASRVFEEAFGVTPPEVAVDGHLDATFTYIPDQIEYIIFELLKNSMWATLEKHAPEVLVQATKDSGAEPELHREDDTRPYRTSSGNAPRLGEAWAANAALRNVRGTARDPMIPTPEHLDMTGPSSSYTSSSVPSSSSTADAVTKLPSIRATIGSADSLITFRISDQGGGIRRDALSHLWSYSHPSKRKFLNFAHVPRLAAKVEESEHHVVPTGLKLGLGLPMSKVYANYWGGDIEVCSMDGYGTDAYVTLKVGNQVENLTYTGG</sequence>
<feature type="domain" description="Branched-chain alpha-ketoacid dehydrogenase kinase/Pyruvate dehydrogenase kinase N-terminal" evidence="9">
    <location>
        <begin position="54"/>
        <end position="212"/>
    </location>
</feature>
<dbReference type="OrthoDB" id="407390at2759"/>
<keyword evidence="4 7" id="KW-0418">Kinase</keyword>
<dbReference type="OMA" id="ICEAQEH"/>
<gene>
    <name evidence="10" type="ORF">SPPG_02716</name>
</gene>
<feature type="region of interest" description="Disordered" evidence="8">
    <location>
        <begin position="341"/>
        <end position="366"/>
    </location>
</feature>
<dbReference type="EMBL" id="KQ257453">
    <property type="protein sequence ID" value="KND02234.1"/>
    <property type="molecule type" value="Genomic_DNA"/>
</dbReference>
<dbReference type="GO" id="GO:0010906">
    <property type="term" value="P:regulation of glucose metabolic process"/>
    <property type="evidence" value="ECO:0007669"/>
    <property type="project" value="TreeGrafter"/>
</dbReference>
<feature type="region of interest" description="Disordered" evidence="8">
    <location>
        <begin position="290"/>
        <end position="315"/>
    </location>
</feature>
<evidence type="ECO:0000256" key="5">
    <source>
        <dbReference type="ARBA" id="ARBA00022840"/>
    </source>
</evidence>
<keyword evidence="3 7" id="KW-0547">Nucleotide-binding</keyword>
<proteinExistence type="inferred from homology"/>
<dbReference type="GO" id="GO:0004740">
    <property type="term" value="F:pyruvate dehydrogenase (acetyl-transferring) kinase activity"/>
    <property type="evidence" value="ECO:0007669"/>
    <property type="project" value="TreeGrafter"/>
</dbReference>
<evidence type="ECO:0000256" key="2">
    <source>
        <dbReference type="ARBA" id="ARBA00022679"/>
    </source>
</evidence>